<protein>
    <submittedName>
        <fullName evidence="1">Uncharacterized protein</fullName>
    </submittedName>
</protein>
<accession>A0ACB8XPF4</accession>
<sequence length="81" mass="8980">MISSISLSDNLSREGRRFVDNPSWFPAPKTGNTNGRHFPREDSGGIDKNPVESQIESNDGKAFNERNLTGVHDHLQVLSSN</sequence>
<gene>
    <name evidence="1" type="ORF">L6452_43193</name>
</gene>
<dbReference type="EMBL" id="CM042063">
    <property type="protein sequence ID" value="KAI3668116.1"/>
    <property type="molecule type" value="Genomic_DNA"/>
</dbReference>
<keyword evidence="2" id="KW-1185">Reference proteome</keyword>
<organism evidence="1 2">
    <name type="scientific">Arctium lappa</name>
    <name type="common">Greater burdock</name>
    <name type="synonym">Lappa major</name>
    <dbReference type="NCBI Taxonomy" id="4217"/>
    <lineage>
        <taxon>Eukaryota</taxon>
        <taxon>Viridiplantae</taxon>
        <taxon>Streptophyta</taxon>
        <taxon>Embryophyta</taxon>
        <taxon>Tracheophyta</taxon>
        <taxon>Spermatophyta</taxon>
        <taxon>Magnoliopsida</taxon>
        <taxon>eudicotyledons</taxon>
        <taxon>Gunneridae</taxon>
        <taxon>Pentapetalae</taxon>
        <taxon>asterids</taxon>
        <taxon>campanulids</taxon>
        <taxon>Asterales</taxon>
        <taxon>Asteraceae</taxon>
        <taxon>Carduoideae</taxon>
        <taxon>Cardueae</taxon>
        <taxon>Arctiinae</taxon>
        <taxon>Arctium</taxon>
    </lineage>
</organism>
<dbReference type="Proteomes" id="UP001055879">
    <property type="component" value="Linkage Group LG17"/>
</dbReference>
<evidence type="ECO:0000313" key="2">
    <source>
        <dbReference type="Proteomes" id="UP001055879"/>
    </source>
</evidence>
<proteinExistence type="predicted"/>
<reference evidence="2" key="1">
    <citation type="journal article" date="2022" name="Mol. Ecol. Resour.">
        <title>The genomes of chicory, endive, great burdock and yacon provide insights into Asteraceae palaeo-polyploidization history and plant inulin production.</title>
        <authorList>
            <person name="Fan W."/>
            <person name="Wang S."/>
            <person name="Wang H."/>
            <person name="Wang A."/>
            <person name="Jiang F."/>
            <person name="Liu H."/>
            <person name="Zhao H."/>
            <person name="Xu D."/>
            <person name="Zhang Y."/>
        </authorList>
    </citation>
    <scope>NUCLEOTIDE SEQUENCE [LARGE SCALE GENOMIC DNA]</scope>
    <source>
        <strain evidence="2">cv. Niubang</strain>
    </source>
</reference>
<name>A0ACB8XPF4_ARCLA</name>
<comment type="caution">
    <text evidence="1">The sequence shown here is derived from an EMBL/GenBank/DDBJ whole genome shotgun (WGS) entry which is preliminary data.</text>
</comment>
<reference evidence="1 2" key="2">
    <citation type="journal article" date="2022" name="Mol. Ecol. Resour.">
        <title>The genomes of chicory, endive, great burdock and yacon provide insights into Asteraceae paleo-polyploidization history and plant inulin production.</title>
        <authorList>
            <person name="Fan W."/>
            <person name="Wang S."/>
            <person name="Wang H."/>
            <person name="Wang A."/>
            <person name="Jiang F."/>
            <person name="Liu H."/>
            <person name="Zhao H."/>
            <person name="Xu D."/>
            <person name="Zhang Y."/>
        </authorList>
    </citation>
    <scope>NUCLEOTIDE SEQUENCE [LARGE SCALE GENOMIC DNA]</scope>
    <source>
        <strain evidence="2">cv. Niubang</strain>
    </source>
</reference>
<evidence type="ECO:0000313" key="1">
    <source>
        <dbReference type="EMBL" id="KAI3668116.1"/>
    </source>
</evidence>